<protein>
    <recommendedName>
        <fullName evidence="4">Outer membrane protein beta-barrel domain-containing protein</fullName>
    </recommendedName>
</protein>
<evidence type="ECO:0000256" key="1">
    <source>
        <dbReference type="SAM" id="SignalP"/>
    </source>
</evidence>
<evidence type="ECO:0000313" key="2">
    <source>
        <dbReference type="EMBL" id="PKD42874.1"/>
    </source>
</evidence>
<dbReference type="AlphaFoldDB" id="A0A2N0VF99"/>
<accession>A0A2N0VF99</accession>
<gene>
    <name evidence="2" type="ORF">CWD77_12520</name>
</gene>
<dbReference type="Proteomes" id="UP000233398">
    <property type="component" value="Unassembled WGS sequence"/>
</dbReference>
<proteinExistence type="predicted"/>
<evidence type="ECO:0000313" key="3">
    <source>
        <dbReference type="Proteomes" id="UP000233398"/>
    </source>
</evidence>
<organism evidence="2 3">
    <name type="scientific">Rhodohalobacter barkolensis</name>
    <dbReference type="NCBI Taxonomy" id="2053187"/>
    <lineage>
        <taxon>Bacteria</taxon>
        <taxon>Pseudomonadati</taxon>
        <taxon>Balneolota</taxon>
        <taxon>Balneolia</taxon>
        <taxon>Balneolales</taxon>
        <taxon>Balneolaceae</taxon>
        <taxon>Rhodohalobacter</taxon>
    </lineage>
</organism>
<evidence type="ECO:0008006" key="4">
    <source>
        <dbReference type="Google" id="ProtNLM"/>
    </source>
</evidence>
<feature type="signal peptide" evidence="1">
    <location>
        <begin position="1"/>
        <end position="21"/>
    </location>
</feature>
<keyword evidence="3" id="KW-1185">Reference proteome</keyword>
<feature type="chain" id="PRO_5014709404" description="Outer membrane protein beta-barrel domain-containing protein" evidence="1">
    <location>
        <begin position="22"/>
        <end position="221"/>
    </location>
</feature>
<keyword evidence="1" id="KW-0732">Signal</keyword>
<name>A0A2N0VF99_9BACT</name>
<dbReference type="EMBL" id="PISP01000004">
    <property type="protein sequence ID" value="PKD42874.1"/>
    <property type="molecule type" value="Genomic_DNA"/>
</dbReference>
<comment type="caution">
    <text evidence="2">The sequence shown here is derived from an EMBL/GenBank/DDBJ whole genome shotgun (WGS) entry which is preliminary data.</text>
</comment>
<reference evidence="2 3" key="1">
    <citation type="submission" date="2017-11" db="EMBL/GenBank/DDBJ databases">
        <title>Rhodohalobacter 15182 sp. nov., isolated from a salt lake.</title>
        <authorList>
            <person name="Han S."/>
        </authorList>
    </citation>
    <scope>NUCLEOTIDE SEQUENCE [LARGE SCALE GENOMIC DNA]</scope>
    <source>
        <strain evidence="2 3">15182</strain>
    </source>
</reference>
<dbReference type="OrthoDB" id="9828016at2"/>
<sequence length="221" mass="24216">MIMKIRFLTLFILLISVLPFAGTAQSQSDHADDEKSEESIILSPAAGVQAYQMTDRGNYHSLNGLVIGKGMLGFESIYRQPGARADLGFSLSAYYEAGNSEFRDDNLLIGALNVGRNFSISEFTNLSGSTKLEIYFRISPGFGVAGRGIFDNVSTQFFPGVTATTEFGAIYHFTERVSLFTNAGGRYYWFPGLDEMGVLGRPAVMFGLQFNLTGGFSPVRF</sequence>